<dbReference type="Proteomes" id="UP000004291">
    <property type="component" value="Chromosome"/>
</dbReference>
<dbReference type="OrthoDB" id="9798763at2"/>
<dbReference type="RefSeq" id="WP_007196807.1">
    <property type="nucleotide sequence ID" value="NZ_CM002917.1"/>
</dbReference>
<evidence type="ECO:0000259" key="1">
    <source>
        <dbReference type="Pfam" id="PF00174"/>
    </source>
</evidence>
<evidence type="ECO:0000313" key="3">
    <source>
        <dbReference type="Proteomes" id="UP000004291"/>
    </source>
</evidence>
<dbReference type="Gene3D" id="3.90.420.10">
    <property type="entry name" value="Oxidoreductase, molybdopterin-binding domain"/>
    <property type="match status" value="1"/>
</dbReference>
<proteinExistence type="predicted"/>
<dbReference type="InterPro" id="IPR036374">
    <property type="entry name" value="OxRdtase_Mopterin-bd_sf"/>
</dbReference>
<sequence>MFKKVWTFAAIITAAVFVLPLPVSVAGTILTIDGKIASQTPVELSIQDVEALGSETVVTKTPWHDSPTAFEGVPIADLIDRLGATGETLSVMALNNYYSEIPVADLRKYGVILAYKQDGAYMPVSDKGPLFVVYPFDAHAELHDEVFFARSAWQVRSITVE</sequence>
<name>A9D432_HOEPD</name>
<dbReference type="eggNOG" id="COG3915">
    <property type="taxonomic scope" value="Bacteria"/>
</dbReference>
<dbReference type="InterPro" id="IPR000572">
    <property type="entry name" value="OxRdtase_Mopterin-bd_dom"/>
</dbReference>
<dbReference type="EMBL" id="ABIA03000002">
    <property type="protein sequence ID" value="EDQ33801.1"/>
    <property type="molecule type" value="Genomic_DNA"/>
</dbReference>
<evidence type="ECO:0000313" key="2">
    <source>
        <dbReference type="EMBL" id="EDQ33801.1"/>
    </source>
</evidence>
<protein>
    <recommendedName>
        <fullName evidence="1">Oxidoreductase molybdopterin-binding domain-containing protein</fullName>
    </recommendedName>
</protein>
<reference evidence="2 3" key="1">
    <citation type="submission" date="2007-10" db="EMBL/GenBank/DDBJ databases">
        <authorList>
            <person name="Wagner-Dobler I."/>
            <person name="Ferriera S."/>
            <person name="Johnson J."/>
            <person name="Kravitz S."/>
            <person name="Beeson K."/>
            <person name="Sutton G."/>
            <person name="Rogers Y.-H."/>
            <person name="Friedman R."/>
            <person name="Frazier M."/>
            <person name="Venter J.C."/>
        </authorList>
    </citation>
    <scope>NUCLEOTIDE SEQUENCE [LARGE SCALE GENOMIC DNA]</scope>
    <source>
        <strain evidence="2 3">DFL-43</strain>
    </source>
</reference>
<organism evidence="2 3">
    <name type="scientific">Hoeflea phototrophica (strain DSM 17068 / NCIMB 14078 / DFL-43)</name>
    <dbReference type="NCBI Taxonomy" id="411684"/>
    <lineage>
        <taxon>Bacteria</taxon>
        <taxon>Pseudomonadati</taxon>
        <taxon>Pseudomonadota</taxon>
        <taxon>Alphaproteobacteria</taxon>
        <taxon>Hyphomicrobiales</taxon>
        <taxon>Rhizobiaceae</taxon>
        <taxon>Hoeflea</taxon>
    </lineage>
</organism>
<comment type="caution">
    <text evidence="2">The sequence shown here is derived from an EMBL/GenBank/DDBJ whole genome shotgun (WGS) entry which is preliminary data.</text>
</comment>
<dbReference type="Pfam" id="PF00174">
    <property type="entry name" value="Oxidored_molyb"/>
    <property type="match status" value="1"/>
</dbReference>
<keyword evidence="3" id="KW-1185">Reference proteome</keyword>
<feature type="domain" description="Oxidoreductase molybdopterin-binding" evidence="1">
    <location>
        <begin position="58"/>
        <end position="135"/>
    </location>
</feature>
<dbReference type="AlphaFoldDB" id="A9D432"/>
<reference evidence="2 3" key="2">
    <citation type="submission" date="2012-06" db="EMBL/GenBank/DDBJ databases">
        <authorList>
            <person name="Fiebig A."/>
        </authorList>
    </citation>
    <scope>NUCLEOTIDE SEQUENCE [LARGE SCALE GENOMIC DNA]</scope>
    <source>
        <strain evidence="2 3">DFL-43</strain>
    </source>
</reference>
<gene>
    <name evidence="2" type="ORF">HPDFL43_05090</name>
</gene>
<dbReference type="HOGENOM" id="CLU_110165_2_1_5"/>
<dbReference type="SUPFAM" id="SSF56524">
    <property type="entry name" value="Oxidoreductase molybdopterin-binding domain"/>
    <property type="match status" value="1"/>
</dbReference>
<accession>A9D432</accession>